<dbReference type="Pfam" id="PF02397">
    <property type="entry name" value="Bac_transf"/>
    <property type="match status" value="1"/>
</dbReference>
<keyword evidence="3 9" id="KW-0808">Transferase</keyword>
<proteinExistence type="inferred from homology"/>
<evidence type="ECO:0000256" key="3">
    <source>
        <dbReference type="ARBA" id="ARBA00022679"/>
    </source>
</evidence>
<dbReference type="PANTHER" id="PTHR30576">
    <property type="entry name" value="COLANIC BIOSYNTHESIS UDP-GLUCOSE LIPID CARRIER TRANSFERASE"/>
    <property type="match status" value="1"/>
</dbReference>
<accession>A0A1R4I889</accession>
<evidence type="ECO:0000256" key="6">
    <source>
        <dbReference type="ARBA" id="ARBA00023136"/>
    </source>
</evidence>
<dbReference type="GO" id="GO:0016020">
    <property type="term" value="C:membrane"/>
    <property type="evidence" value="ECO:0007669"/>
    <property type="project" value="UniProtKB-SubCell"/>
</dbReference>
<keyword evidence="10" id="KW-1185">Reference proteome</keyword>
<dbReference type="PANTHER" id="PTHR30576:SF10">
    <property type="entry name" value="SLL5057 PROTEIN"/>
    <property type="match status" value="1"/>
</dbReference>
<feature type="transmembrane region" description="Helical" evidence="7">
    <location>
        <begin position="291"/>
        <end position="314"/>
    </location>
</feature>
<evidence type="ECO:0000256" key="2">
    <source>
        <dbReference type="ARBA" id="ARBA00006464"/>
    </source>
</evidence>
<dbReference type="EMBL" id="FUKR01000003">
    <property type="protein sequence ID" value="SJN16055.1"/>
    <property type="molecule type" value="Genomic_DNA"/>
</dbReference>
<evidence type="ECO:0000256" key="4">
    <source>
        <dbReference type="ARBA" id="ARBA00022692"/>
    </source>
</evidence>
<comment type="subcellular location">
    <subcellularLocation>
        <location evidence="1">Membrane</location>
        <topology evidence="1">Multi-pass membrane protein</topology>
    </subcellularLocation>
</comment>
<keyword evidence="5 7" id="KW-1133">Transmembrane helix</keyword>
<keyword evidence="6 7" id="KW-0472">Membrane</keyword>
<dbReference type="InterPro" id="IPR017475">
    <property type="entry name" value="EPS_sugar_tfrase"/>
</dbReference>
<dbReference type="NCBIfam" id="TIGR03025">
    <property type="entry name" value="EPS_sugtrans"/>
    <property type="match status" value="1"/>
</dbReference>
<dbReference type="EC" id="2.7.8.6" evidence="9"/>
<evidence type="ECO:0000256" key="7">
    <source>
        <dbReference type="SAM" id="Phobius"/>
    </source>
</evidence>
<evidence type="ECO:0000313" key="10">
    <source>
        <dbReference type="Proteomes" id="UP000196778"/>
    </source>
</evidence>
<dbReference type="Pfam" id="PF13727">
    <property type="entry name" value="CoA_binding_3"/>
    <property type="match status" value="1"/>
</dbReference>
<sequence length="479" mass="52066">MSASTVRATAATASRAEPARSRTAWTRAYRRRVLASDAIAIAGAAVIAYLVRFGSDPTIAIGTTTAKYSTLTAVVAVVWFTALALFGTHRPDVLGKGGQEYTRIINASLAAFGMIAILLILARVDVARSFFLLTLPLGIATLLLSRRLWRGWLRGQRAKNHYLGRAVVVGTAAEADYVSSHIGHDRDADYHVVGSIRTGDGFRPAEVRTRAHDLAADTVIVASSASGDGELLRRLAWELEGTAAELVIASPLSDVAEDRLRFSAVDGLPLIVVQIPRFTGANHVLKRGLDIVGSALGLVLLSPVLLAIAVAVAVTSRGPVLFRQKRIGRGEQPFTMYKFRSMVTTAESDLTALLAENEGAGPLFKLRNDPRVTRVGAVLRRYSLDELPQLWNVLVGDMSLVGPRPPLPREVEDYATDTRRRLLIQPGITGLWQIGGRSDLSWDESVRLDLYYVENWSPVGDLIVIWRTVVMLVKPTGAY</sequence>
<gene>
    <name evidence="9" type="ORF">FM119_00335</name>
</gene>
<feature type="transmembrane region" description="Helical" evidence="7">
    <location>
        <begin position="130"/>
        <end position="149"/>
    </location>
</feature>
<keyword evidence="4 7" id="KW-0812">Transmembrane</keyword>
<evidence type="ECO:0000313" key="9">
    <source>
        <dbReference type="EMBL" id="SJN16055.1"/>
    </source>
</evidence>
<dbReference type="OrthoDB" id="9808602at2"/>
<organism evidence="9 10">
    <name type="scientific">Mycetocola reblochoni REB411</name>
    <dbReference type="NCBI Taxonomy" id="1255698"/>
    <lineage>
        <taxon>Bacteria</taxon>
        <taxon>Bacillati</taxon>
        <taxon>Actinomycetota</taxon>
        <taxon>Actinomycetes</taxon>
        <taxon>Micrococcales</taxon>
        <taxon>Microbacteriaceae</taxon>
        <taxon>Mycetocola</taxon>
    </lineage>
</organism>
<feature type="transmembrane region" description="Helical" evidence="7">
    <location>
        <begin position="101"/>
        <end position="124"/>
    </location>
</feature>
<evidence type="ECO:0000259" key="8">
    <source>
        <dbReference type="Pfam" id="PF02397"/>
    </source>
</evidence>
<feature type="transmembrane region" description="Helical" evidence="7">
    <location>
        <begin position="71"/>
        <end position="89"/>
    </location>
</feature>
<comment type="similarity">
    <text evidence="2">Belongs to the bacterial sugar transferase family.</text>
</comment>
<name>A0A1R4I889_9MICO</name>
<protein>
    <submittedName>
        <fullName evidence="9">Undecaprenyl-phosphate galactosephosphotransferase</fullName>
        <ecNumber evidence="9">2.7.8.6</ecNumber>
    </submittedName>
</protein>
<reference evidence="10" key="1">
    <citation type="submission" date="2017-02" db="EMBL/GenBank/DDBJ databases">
        <authorList>
            <person name="Dridi B."/>
        </authorList>
    </citation>
    <scope>NUCLEOTIDE SEQUENCE [LARGE SCALE GENOMIC DNA]</scope>
    <source>
        <strain evidence="10">EB411</strain>
    </source>
</reference>
<evidence type="ECO:0000256" key="1">
    <source>
        <dbReference type="ARBA" id="ARBA00004141"/>
    </source>
</evidence>
<feature type="transmembrane region" description="Helical" evidence="7">
    <location>
        <begin position="33"/>
        <end position="51"/>
    </location>
</feature>
<dbReference type="InterPro" id="IPR003362">
    <property type="entry name" value="Bact_transf"/>
</dbReference>
<dbReference type="AlphaFoldDB" id="A0A1R4I889"/>
<dbReference type="GO" id="GO:0047360">
    <property type="term" value="F:undecaprenyl-phosphate galactose phosphotransferase activity"/>
    <property type="evidence" value="ECO:0007669"/>
    <property type="project" value="UniProtKB-EC"/>
</dbReference>
<dbReference type="Proteomes" id="UP000196778">
    <property type="component" value="Unassembled WGS sequence"/>
</dbReference>
<feature type="domain" description="Bacterial sugar transferase" evidence="8">
    <location>
        <begin position="286"/>
        <end position="473"/>
    </location>
</feature>
<dbReference type="RefSeq" id="WP_087135703.1">
    <property type="nucleotide sequence ID" value="NZ_FUKR01000003.1"/>
</dbReference>
<evidence type="ECO:0000256" key="5">
    <source>
        <dbReference type="ARBA" id="ARBA00022989"/>
    </source>
</evidence>